<keyword evidence="2" id="KW-1185">Reference proteome</keyword>
<evidence type="ECO:0000313" key="2">
    <source>
        <dbReference type="Proteomes" id="UP000790709"/>
    </source>
</evidence>
<dbReference type="EMBL" id="MU267544">
    <property type="protein sequence ID" value="KAH7916850.1"/>
    <property type="molecule type" value="Genomic_DNA"/>
</dbReference>
<evidence type="ECO:0000313" key="1">
    <source>
        <dbReference type="EMBL" id="KAH7916850.1"/>
    </source>
</evidence>
<reference evidence="1" key="1">
    <citation type="journal article" date="2021" name="New Phytol.">
        <title>Evolutionary innovations through gain and loss of genes in the ectomycorrhizal Boletales.</title>
        <authorList>
            <person name="Wu G."/>
            <person name="Miyauchi S."/>
            <person name="Morin E."/>
            <person name="Kuo A."/>
            <person name="Drula E."/>
            <person name="Varga T."/>
            <person name="Kohler A."/>
            <person name="Feng B."/>
            <person name="Cao Y."/>
            <person name="Lipzen A."/>
            <person name="Daum C."/>
            <person name="Hundley H."/>
            <person name="Pangilinan J."/>
            <person name="Johnson J."/>
            <person name="Barry K."/>
            <person name="LaButti K."/>
            <person name="Ng V."/>
            <person name="Ahrendt S."/>
            <person name="Min B."/>
            <person name="Choi I.G."/>
            <person name="Park H."/>
            <person name="Plett J.M."/>
            <person name="Magnuson J."/>
            <person name="Spatafora J.W."/>
            <person name="Nagy L.G."/>
            <person name="Henrissat B."/>
            <person name="Grigoriev I.V."/>
            <person name="Yang Z.L."/>
            <person name="Xu J."/>
            <person name="Martin F.M."/>
        </authorList>
    </citation>
    <scope>NUCLEOTIDE SEQUENCE</scope>
    <source>
        <strain evidence="1">KUC20120723A-06</strain>
    </source>
</reference>
<dbReference type="Proteomes" id="UP000790709">
    <property type="component" value="Unassembled WGS sequence"/>
</dbReference>
<name>A0ACB8AUE1_9AGAM</name>
<feature type="non-terminal residue" evidence="1">
    <location>
        <position position="159"/>
    </location>
</feature>
<accession>A0ACB8AUE1</accession>
<organism evidence="1 2">
    <name type="scientific">Leucogyrophana mollusca</name>
    <dbReference type="NCBI Taxonomy" id="85980"/>
    <lineage>
        <taxon>Eukaryota</taxon>
        <taxon>Fungi</taxon>
        <taxon>Dikarya</taxon>
        <taxon>Basidiomycota</taxon>
        <taxon>Agaricomycotina</taxon>
        <taxon>Agaricomycetes</taxon>
        <taxon>Agaricomycetidae</taxon>
        <taxon>Boletales</taxon>
        <taxon>Boletales incertae sedis</taxon>
        <taxon>Leucogyrophana</taxon>
    </lineage>
</organism>
<gene>
    <name evidence="1" type="ORF">BV22DRAFT_1135977</name>
</gene>
<sequence length="159" mass="18222">MAFPARLEKVGSVFWVVMDSQSPSIVLPKDALALWPRDSSSSSTPPSIDTIFQPEWYSKTYHWRPFVPVSMGKPRWFLDLTDELPLVRSRDGKSTLRQDIVNSFQDDCVALTQLYRHVVQRDFQSGRVPKPPVINCNRVLDSFEDPILCHSMVRSLKGE</sequence>
<proteinExistence type="predicted"/>
<comment type="caution">
    <text evidence="1">The sequence shown here is derived from an EMBL/GenBank/DDBJ whole genome shotgun (WGS) entry which is preliminary data.</text>
</comment>
<protein>
    <submittedName>
        <fullName evidence="1">Uncharacterized protein</fullName>
    </submittedName>
</protein>